<evidence type="ECO:0000259" key="1">
    <source>
        <dbReference type="Pfam" id="PF13503"/>
    </source>
</evidence>
<organism evidence="2 3">
    <name type="scientific">Ectopseudomonas mendocina</name>
    <name type="common">Pseudomonas mendocina</name>
    <dbReference type="NCBI Taxonomy" id="300"/>
    <lineage>
        <taxon>Bacteria</taxon>
        <taxon>Pseudomonadati</taxon>
        <taxon>Pseudomonadota</taxon>
        <taxon>Gammaproteobacteria</taxon>
        <taxon>Pseudomonadales</taxon>
        <taxon>Pseudomonadaceae</taxon>
        <taxon>Ectopseudomonas</taxon>
    </lineage>
</organism>
<gene>
    <name evidence="2" type="ORF">WG219_20795</name>
</gene>
<protein>
    <submittedName>
        <fullName evidence="2">DUF4123 domain-containing protein</fullName>
    </submittedName>
</protein>
<reference evidence="2 3" key="1">
    <citation type="submission" date="2024-03" db="EMBL/GenBank/DDBJ databases">
        <title>Complete genome of BD2.</title>
        <authorList>
            <person name="Cao G."/>
        </authorList>
    </citation>
    <scope>NUCLEOTIDE SEQUENCE [LARGE SCALE GENOMIC DNA]</scope>
    <source>
        <strain evidence="2 3">BD2</strain>
    </source>
</reference>
<feature type="domain" description="DUF4123" evidence="1">
    <location>
        <begin position="19"/>
        <end position="135"/>
    </location>
</feature>
<keyword evidence="3" id="KW-1185">Reference proteome</keyword>
<proteinExistence type="predicted"/>
<dbReference type="Proteomes" id="UP001476583">
    <property type="component" value="Chromosome"/>
</dbReference>
<dbReference type="Pfam" id="PF13503">
    <property type="entry name" value="DUF4123"/>
    <property type="match status" value="1"/>
</dbReference>
<name>A0ABZ2RG03_ECTME</name>
<dbReference type="EMBL" id="CP148074">
    <property type="protein sequence ID" value="WXL25703.1"/>
    <property type="molecule type" value="Genomic_DNA"/>
</dbReference>
<evidence type="ECO:0000313" key="2">
    <source>
        <dbReference type="EMBL" id="WXL25703.1"/>
    </source>
</evidence>
<accession>A0ABZ2RG03</accession>
<sequence>MTPTDWLNAQLAQQRELLLVIDRLAEPDPVQGLFSADLMQDYVNLYQRTAFADLADVGPWLVRLSNPHAAYIQDLLSQPEQHWGWLASAPRVDLRELTQHWQDRLLIEEEQPALYRFQDNRVIARHLTGLTEEQRPLLLGPLSSALYWDGENWQSCDNTKPRFYPAPFDKPWLELAEPEVVTDEVLRHNLTQWLWENHSGETAELAETRLLDEWLTEQLNTAKRWQWHSTEQLQFLVLNQLNPELVEHPAWAPLSGENADTHFARVSKTLAAASPVTEAKPQ</sequence>
<evidence type="ECO:0000313" key="3">
    <source>
        <dbReference type="Proteomes" id="UP001476583"/>
    </source>
</evidence>
<dbReference type="InterPro" id="IPR025391">
    <property type="entry name" value="DUF4123"/>
</dbReference>